<name>A0A915IZ50_ROMCU</name>
<evidence type="ECO:0000313" key="1">
    <source>
        <dbReference type="Proteomes" id="UP000887565"/>
    </source>
</evidence>
<dbReference type="WBParaSite" id="nRc.2.0.1.t19481-RA">
    <property type="protein sequence ID" value="nRc.2.0.1.t19481-RA"/>
    <property type="gene ID" value="nRc.2.0.1.g19481"/>
</dbReference>
<accession>A0A915IZ50</accession>
<evidence type="ECO:0000313" key="2">
    <source>
        <dbReference type="WBParaSite" id="nRc.2.0.1.t19481-RA"/>
    </source>
</evidence>
<organism evidence="1 2">
    <name type="scientific">Romanomermis culicivorax</name>
    <name type="common">Nematode worm</name>
    <dbReference type="NCBI Taxonomy" id="13658"/>
    <lineage>
        <taxon>Eukaryota</taxon>
        <taxon>Metazoa</taxon>
        <taxon>Ecdysozoa</taxon>
        <taxon>Nematoda</taxon>
        <taxon>Enoplea</taxon>
        <taxon>Dorylaimia</taxon>
        <taxon>Mermithida</taxon>
        <taxon>Mermithoidea</taxon>
        <taxon>Mermithidae</taxon>
        <taxon>Romanomermis</taxon>
    </lineage>
</organism>
<sequence>MMGTAVYWDKNRSNIHADTGTGAGTGTITMLYLNLLLNKSEPKLNDVRTYNTKDQMLKDETEAKIKARQLDIKNLVAQSEIWLEEEERNLLNAKKTQELPDRESSSWDNRLTRTLDLLGQSTHWELICSKNYAYIIGRPIGMVDLLGCSTY</sequence>
<protein>
    <submittedName>
        <fullName evidence="2">Uncharacterized protein</fullName>
    </submittedName>
</protein>
<proteinExistence type="predicted"/>
<dbReference type="Proteomes" id="UP000887565">
    <property type="component" value="Unplaced"/>
</dbReference>
<reference evidence="2" key="1">
    <citation type="submission" date="2022-11" db="UniProtKB">
        <authorList>
            <consortium name="WormBaseParasite"/>
        </authorList>
    </citation>
    <scope>IDENTIFICATION</scope>
</reference>
<keyword evidence="1" id="KW-1185">Reference proteome</keyword>
<dbReference type="AlphaFoldDB" id="A0A915IZ50"/>